<dbReference type="RefSeq" id="WP_031577728.1">
    <property type="nucleotide sequence ID" value="NZ_FNDZ01000002.1"/>
</dbReference>
<dbReference type="Pfam" id="PF12833">
    <property type="entry name" value="HTH_18"/>
    <property type="match status" value="1"/>
</dbReference>
<name>A0A1G8K1Z0_9CLOT</name>
<dbReference type="InterPro" id="IPR037923">
    <property type="entry name" value="HTH-like"/>
</dbReference>
<dbReference type="PRINTS" id="PR00032">
    <property type="entry name" value="HTHARAC"/>
</dbReference>
<dbReference type="SMART" id="SM00342">
    <property type="entry name" value="HTH_ARAC"/>
    <property type="match status" value="1"/>
</dbReference>
<protein>
    <submittedName>
        <fullName evidence="5">AraC-type DNA-binding protein</fullName>
    </submittedName>
</protein>
<keyword evidence="3" id="KW-0804">Transcription</keyword>
<evidence type="ECO:0000256" key="2">
    <source>
        <dbReference type="ARBA" id="ARBA00023125"/>
    </source>
</evidence>
<evidence type="ECO:0000313" key="5">
    <source>
        <dbReference type="EMBL" id="SDI37462.1"/>
    </source>
</evidence>
<feature type="domain" description="HTH araC/xylS-type" evidence="4">
    <location>
        <begin position="181"/>
        <end position="280"/>
    </location>
</feature>
<dbReference type="SUPFAM" id="SSF46689">
    <property type="entry name" value="Homeodomain-like"/>
    <property type="match status" value="2"/>
</dbReference>
<dbReference type="SUPFAM" id="SSF51215">
    <property type="entry name" value="Regulatory protein AraC"/>
    <property type="match status" value="1"/>
</dbReference>
<dbReference type="AlphaFoldDB" id="A0A1G8K1Z0"/>
<evidence type="ECO:0000256" key="3">
    <source>
        <dbReference type="ARBA" id="ARBA00023163"/>
    </source>
</evidence>
<sequence length="281" mass="32618">MKIIENGVLPNSKFYINTVSTKAQEMFYYLNSIGHYYCTTEYLVVREHFDNFLLMIPKSGSGILKTPQGTFPFHKDQIVLVDCYEKHQYSCSSDMEIYWLHFDGQSSRKYVEEIFSKVGPVIDVKNPYVFESIVHRIYEAFESEKGLAEAQLAQAIFSLLTEIYVEAVYNIHHAEKQTLIDDILSFISKNLSQDLTVDDLSKRASLSKYYFTRLFKAETGFTPYEYILSARINASKFYLRSAPHLRVKEICFFCGFSSESNFCNTFKRLEGITPSEYRGEL</sequence>
<evidence type="ECO:0000313" key="6">
    <source>
        <dbReference type="Proteomes" id="UP000183255"/>
    </source>
</evidence>
<proteinExistence type="predicted"/>
<organism evidence="5 6">
    <name type="scientific">Proteiniclasticum ruminis</name>
    <dbReference type="NCBI Taxonomy" id="398199"/>
    <lineage>
        <taxon>Bacteria</taxon>
        <taxon>Bacillati</taxon>
        <taxon>Bacillota</taxon>
        <taxon>Clostridia</taxon>
        <taxon>Eubacteriales</taxon>
        <taxon>Clostridiaceae</taxon>
        <taxon>Proteiniclasticum</taxon>
    </lineage>
</organism>
<reference evidence="5 6" key="1">
    <citation type="submission" date="2016-10" db="EMBL/GenBank/DDBJ databases">
        <authorList>
            <person name="de Groot N.N."/>
        </authorList>
    </citation>
    <scope>NUCLEOTIDE SEQUENCE [LARGE SCALE GENOMIC DNA]</scope>
    <source>
        <strain evidence="5 6">CGMCC 1.5058</strain>
    </source>
</reference>
<dbReference type="GO" id="GO:0003700">
    <property type="term" value="F:DNA-binding transcription factor activity"/>
    <property type="evidence" value="ECO:0007669"/>
    <property type="project" value="InterPro"/>
</dbReference>
<dbReference type="EMBL" id="FNDZ01000002">
    <property type="protein sequence ID" value="SDI37462.1"/>
    <property type="molecule type" value="Genomic_DNA"/>
</dbReference>
<dbReference type="InterPro" id="IPR003313">
    <property type="entry name" value="AraC-bd"/>
</dbReference>
<dbReference type="InterPro" id="IPR009057">
    <property type="entry name" value="Homeodomain-like_sf"/>
</dbReference>
<keyword evidence="1" id="KW-0805">Transcription regulation</keyword>
<evidence type="ECO:0000259" key="4">
    <source>
        <dbReference type="PROSITE" id="PS01124"/>
    </source>
</evidence>
<dbReference type="PANTHER" id="PTHR43280">
    <property type="entry name" value="ARAC-FAMILY TRANSCRIPTIONAL REGULATOR"/>
    <property type="match status" value="1"/>
</dbReference>
<dbReference type="Gene3D" id="1.10.10.60">
    <property type="entry name" value="Homeodomain-like"/>
    <property type="match status" value="2"/>
</dbReference>
<dbReference type="Proteomes" id="UP000183255">
    <property type="component" value="Unassembled WGS sequence"/>
</dbReference>
<dbReference type="GO" id="GO:0043565">
    <property type="term" value="F:sequence-specific DNA binding"/>
    <property type="evidence" value="ECO:0007669"/>
    <property type="project" value="InterPro"/>
</dbReference>
<gene>
    <name evidence="5" type="ORF">SAMN05421804_102177</name>
</gene>
<accession>A0A1G8K1Z0</accession>
<keyword evidence="2 5" id="KW-0238">DNA-binding</keyword>
<dbReference type="InterPro" id="IPR020449">
    <property type="entry name" value="Tscrpt_reg_AraC-type_HTH"/>
</dbReference>
<dbReference type="InterPro" id="IPR018060">
    <property type="entry name" value="HTH_AraC"/>
</dbReference>
<dbReference type="PANTHER" id="PTHR43280:SF28">
    <property type="entry name" value="HTH-TYPE TRANSCRIPTIONAL ACTIVATOR RHAS"/>
    <property type="match status" value="1"/>
</dbReference>
<evidence type="ECO:0000256" key="1">
    <source>
        <dbReference type="ARBA" id="ARBA00023015"/>
    </source>
</evidence>
<dbReference type="Pfam" id="PF02311">
    <property type="entry name" value="AraC_binding"/>
    <property type="match status" value="1"/>
</dbReference>
<dbReference type="PROSITE" id="PS01124">
    <property type="entry name" value="HTH_ARAC_FAMILY_2"/>
    <property type="match status" value="1"/>
</dbReference>